<dbReference type="GO" id="GO:0003700">
    <property type="term" value="F:DNA-binding transcription factor activity"/>
    <property type="evidence" value="ECO:0007669"/>
    <property type="project" value="UniProtKB-UniRule"/>
</dbReference>
<evidence type="ECO:0000256" key="1">
    <source>
        <dbReference type="ARBA" id="ARBA00022723"/>
    </source>
</evidence>
<evidence type="ECO:0000256" key="5">
    <source>
        <dbReference type="ARBA" id="ARBA00023125"/>
    </source>
</evidence>
<keyword evidence="5 8" id="KW-0238">DNA-binding</keyword>
<keyword evidence="6 9" id="KW-0804">Transcription</keyword>
<evidence type="ECO:0000259" key="11">
    <source>
        <dbReference type="PROSITE" id="PS50884"/>
    </source>
</evidence>
<dbReference type="GO" id="GO:0005634">
    <property type="term" value="C:nucleus"/>
    <property type="evidence" value="ECO:0007669"/>
    <property type="project" value="UniProtKB-SubCell"/>
</dbReference>
<evidence type="ECO:0000256" key="7">
    <source>
        <dbReference type="ARBA" id="ARBA00023242"/>
    </source>
</evidence>
<protein>
    <recommendedName>
        <fullName evidence="9">Dof zinc finger protein</fullName>
    </recommendedName>
</protein>
<dbReference type="InterPro" id="IPR045174">
    <property type="entry name" value="Dof"/>
</dbReference>
<evidence type="ECO:0000256" key="4">
    <source>
        <dbReference type="ARBA" id="ARBA00023015"/>
    </source>
</evidence>
<dbReference type="Pfam" id="PF02701">
    <property type="entry name" value="Zn_ribbon_Dof"/>
    <property type="match status" value="1"/>
</dbReference>
<sequence length="174" mass="19011">MQGAAAATNEETKPTLIQPNCPRCDSSNTKFCYYNNYSLSQPRYFCKSCRRYWTHGGTLRNVPIGGGSRKQKRPKAIPFSSPSPDTLNAPPSLALDAGGPLSYSGAGYHSTLNESSVAVAVDVDVGAYNTMWTTINSCSAGNYENLSLETENECCNLVQNHHHHDHLPPYARPL</sequence>
<gene>
    <name evidence="13" type="primary">LOC111434062</name>
</gene>
<evidence type="ECO:0000313" key="12">
    <source>
        <dbReference type="Proteomes" id="UP000504609"/>
    </source>
</evidence>
<keyword evidence="7 8" id="KW-0539">Nucleus</keyword>
<feature type="region of interest" description="Disordered" evidence="10">
    <location>
        <begin position="63"/>
        <end position="87"/>
    </location>
</feature>
<dbReference type="GO" id="GO:0008270">
    <property type="term" value="F:zinc ion binding"/>
    <property type="evidence" value="ECO:0007669"/>
    <property type="project" value="UniProtKB-KW"/>
</dbReference>
<accession>A0A6J1EG92</accession>
<dbReference type="PROSITE" id="PS01361">
    <property type="entry name" value="ZF_DOF_1"/>
    <property type="match status" value="1"/>
</dbReference>
<dbReference type="PROSITE" id="PS50884">
    <property type="entry name" value="ZF_DOF_2"/>
    <property type="match status" value="1"/>
</dbReference>
<evidence type="ECO:0000256" key="3">
    <source>
        <dbReference type="ARBA" id="ARBA00022833"/>
    </source>
</evidence>
<dbReference type="KEGG" id="cmos:111434062"/>
<comment type="subcellular location">
    <subcellularLocation>
        <location evidence="8 9">Nucleus</location>
    </subcellularLocation>
</comment>
<keyword evidence="3 9" id="KW-0862">Zinc</keyword>
<evidence type="ECO:0000256" key="6">
    <source>
        <dbReference type="ARBA" id="ARBA00023163"/>
    </source>
</evidence>
<dbReference type="RefSeq" id="XP_022927122.1">
    <property type="nucleotide sequence ID" value="XM_023071354.1"/>
</dbReference>
<proteinExistence type="predicted"/>
<name>A0A6J1EG92_CUCMO</name>
<dbReference type="PANTHER" id="PTHR31992:SF108">
    <property type="entry name" value="DOF ZINC FINGER PROTEIN"/>
    <property type="match status" value="1"/>
</dbReference>
<dbReference type="PANTHER" id="PTHR31992">
    <property type="entry name" value="DOF ZINC FINGER PROTEIN DOF1.4-RELATED"/>
    <property type="match status" value="1"/>
</dbReference>
<feature type="domain" description="Dof-type" evidence="11">
    <location>
        <begin position="19"/>
        <end position="73"/>
    </location>
</feature>
<dbReference type="InterPro" id="IPR003851">
    <property type="entry name" value="Znf_Dof"/>
</dbReference>
<keyword evidence="12" id="KW-1185">Reference proteome</keyword>
<dbReference type="AlphaFoldDB" id="A0A6J1EG92"/>
<evidence type="ECO:0000313" key="13">
    <source>
        <dbReference type="RefSeq" id="XP_022927122.1"/>
    </source>
</evidence>
<evidence type="ECO:0000256" key="10">
    <source>
        <dbReference type="SAM" id="MobiDB-lite"/>
    </source>
</evidence>
<keyword evidence="1 9" id="KW-0479">Metal-binding</keyword>
<comment type="function">
    <text evidence="9">Transcription factor that binds specifically to a 5'-AA[AG]G-3' consensus core sequence.</text>
</comment>
<evidence type="ECO:0000256" key="2">
    <source>
        <dbReference type="ARBA" id="ARBA00022771"/>
    </source>
</evidence>
<dbReference type="Proteomes" id="UP000504609">
    <property type="component" value="Unplaced"/>
</dbReference>
<organism evidence="12 13">
    <name type="scientific">Cucurbita moschata</name>
    <name type="common">Winter crookneck squash</name>
    <name type="synonym">Cucurbita pepo var. moschata</name>
    <dbReference type="NCBI Taxonomy" id="3662"/>
    <lineage>
        <taxon>Eukaryota</taxon>
        <taxon>Viridiplantae</taxon>
        <taxon>Streptophyta</taxon>
        <taxon>Embryophyta</taxon>
        <taxon>Tracheophyta</taxon>
        <taxon>Spermatophyta</taxon>
        <taxon>Magnoliopsida</taxon>
        <taxon>eudicotyledons</taxon>
        <taxon>Gunneridae</taxon>
        <taxon>Pentapetalae</taxon>
        <taxon>rosids</taxon>
        <taxon>fabids</taxon>
        <taxon>Cucurbitales</taxon>
        <taxon>Cucurbitaceae</taxon>
        <taxon>Cucurbiteae</taxon>
        <taxon>Cucurbita</taxon>
    </lineage>
</organism>
<evidence type="ECO:0000256" key="9">
    <source>
        <dbReference type="RuleBase" id="RU369094"/>
    </source>
</evidence>
<dbReference type="GeneID" id="111434062"/>
<keyword evidence="2 8" id="KW-0863">Zinc-finger</keyword>
<dbReference type="GO" id="GO:0003677">
    <property type="term" value="F:DNA binding"/>
    <property type="evidence" value="ECO:0007669"/>
    <property type="project" value="UniProtKB-UniRule"/>
</dbReference>
<evidence type="ECO:0000256" key="8">
    <source>
        <dbReference type="PROSITE-ProRule" id="PRU00071"/>
    </source>
</evidence>
<reference evidence="13" key="1">
    <citation type="submission" date="2025-08" db="UniProtKB">
        <authorList>
            <consortium name="RefSeq"/>
        </authorList>
    </citation>
    <scope>IDENTIFICATION</scope>
    <source>
        <tissue evidence="13">Young leaves</tissue>
    </source>
</reference>
<keyword evidence="4 9" id="KW-0805">Transcription regulation</keyword>